<reference evidence="3 4" key="1">
    <citation type="submission" date="2019-08" db="EMBL/GenBank/DDBJ databases">
        <title>In-depth cultivation of the pig gut microbiome towards novel bacterial diversity and tailored functional studies.</title>
        <authorList>
            <person name="Wylensek D."/>
            <person name="Hitch T.C.A."/>
            <person name="Clavel T."/>
        </authorList>
    </citation>
    <scope>NUCLEOTIDE SEQUENCE [LARGE SCALE GENOMIC DNA]</scope>
    <source>
        <strain evidence="4">WCA-380-WT-3B3</strain>
    </source>
</reference>
<dbReference type="SUPFAM" id="SSF56935">
    <property type="entry name" value="Porins"/>
    <property type="match status" value="1"/>
</dbReference>
<name>A0A6I2UWE5_9FIRM</name>
<proteinExistence type="predicted"/>
<feature type="signal peptide" evidence="2">
    <location>
        <begin position="1"/>
        <end position="24"/>
    </location>
</feature>
<dbReference type="AlphaFoldDB" id="A0A6I2UWE5"/>
<evidence type="ECO:0000313" key="3">
    <source>
        <dbReference type="EMBL" id="MSV23612.1"/>
    </source>
</evidence>
<evidence type="ECO:0000313" key="4">
    <source>
        <dbReference type="Proteomes" id="UP000430222"/>
    </source>
</evidence>
<dbReference type="RefSeq" id="WP_154619378.1">
    <property type="nucleotide sequence ID" value="NZ_VUNL01000001.1"/>
</dbReference>
<feature type="chain" id="PRO_5026062581" description="Porin" evidence="2">
    <location>
        <begin position="25"/>
        <end position="458"/>
    </location>
</feature>
<accession>A0A6I2UWE5</accession>
<keyword evidence="2" id="KW-0732">Signal</keyword>
<evidence type="ECO:0008006" key="5">
    <source>
        <dbReference type="Google" id="ProtNLM"/>
    </source>
</evidence>
<keyword evidence="4" id="KW-1185">Reference proteome</keyword>
<protein>
    <recommendedName>
        <fullName evidence="5">Porin</fullName>
    </recommendedName>
</protein>
<dbReference type="Proteomes" id="UP000430222">
    <property type="component" value="Unassembled WGS sequence"/>
</dbReference>
<evidence type="ECO:0000256" key="2">
    <source>
        <dbReference type="SAM" id="SignalP"/>
    </source>
</evidence>
<gene>
    <name evidence="3" type="ORF">FYJ78_00050</name>
</gene>
<organism evidence="3 4">
    <name type="scientific">Selenomonas montiformis</name>
    <dbReference type="NCBI Taxonomy" id="2652285"/>
    <lineage>
        <taxon>Bacteria</taxon>
        <taxon>Bacillati</taxon>
        <taxon>Bacillota</taxon>
        <taxon>Negativicutes</taxon>
        <taxon>Selenomonadales</taxon>
        <taxon>Selenomonadaceae</taxon>
        <taxon>Selenomonas</taxon>
    </lineage>
</organism>
<evidence type="ECO:0000256" key="1">
    <source>
        <dbReference type="SAM" id="Coils"/>
    </source>
</evidence>
<keyword evidence="1" id="KW-0175">Coiled coil</keyword>
<dbReference type="EMBL" id="VUNL01000001">
    <property type="protein sequence ID" value="MSV23612.1"/>
    <property type="molecule type" value="Genomic_DNA"/>
</dbReference>
<feature type="coiled-coil region" evidence="1">
    <location>
        <begin position="37"/>
        <end position="71"/>
    </location>
</feature>
<sequence>MISKKKATAMMLGLTMGISGTALAAPANDGADINARIAALEAQQQQLAQQLNALKKENAKLKQAGKIAKSNKAAITNLKDAQNRITINGFGRLAWDNDNMKSYGNRNDFRRTYLDLEGKYKINDRWNANFQAETVQHYAKYVTAEGGSQFYHPKDADHKYDNEHGTIQRVWLEGSLGKVNVDAGRRWRFLGYNFAYFGNESDGVVLSTDVPKSNLTAKAFYLTPTDRGYDFSLGGVGLEGRVGHGLEMRVAYGKLNVGKNERLGVNYYDQATSKNPNYNAATHVNHVGKTANGDDVYAPNLTNTVGSNAFLIGAMWNPVKNIFLLGDYVRTNRKSNTITEYSAGGGSYNKTYDGKNTYVVQLNYRWPDLNSPGSFQLYTRYFNYPENENDLVGVFGDKQDGAFHAGNKGWAFGFKYVPIKNVEWDTMYLTADAFDTTYGHKLNKYKHNFLRTRVDFHF</sequence>
<comment type="caution">
    <text evidence="3">The sequence shown here is derived from an EMBL/GenBank/DDBJ whole genome shotgun (WGS) entry which is preliminary data.</text>
</comment>